<dbReference type="InterPro" id="IPR012677">
    <property type="entry name" value="Nucleotide-bd_a/b_plait_sf"/>
</dbReference>
<dbReference type="AlphaFoldDB" id="C1E396"/>
<organism evidence="4 5">
    <name type="scientific">Micromonas commoda (strain RCC299 / NOUM17 / CCMP2709)</name>
    <name type="common">Picoplanktonic green alga</name>
    <dbReference type="NCBI Taxonomy" id="296587"/>
    <lineage>
        <taxon>Eukaryota</taxon>
        <taxon>Viridiplantae</taxon>
        <taxon>Chlorophyta</taxon>
        <taxon>Mamiellophyceae</taxon>
        <taxon>Mamiellales</taxon>
        <taxon>Mamiellaceae</taxon>
        <taxon>Micromonas</taxon>
    </lineage>
</organism>
<evidence type="ECO:0000313" key="4">
    <source>
        <dbReference type="EMBL" id="ACO62517.1"/>
    </source>
</evidence>
<dbReference type="Proteomes" id="UP000002009">
    <property type="component" value="Chromosome 4"/>
</dbReference>
<dbReference type="GO" id="GO:0003723">
    <property type="term" value="F:RNA binding"/>
    <property type="evidence" value="ECO:0007669"/>
    <property type="project" value="UniProtKB-UniRule"/>
</dbReference>
<feature type="domain" description="RRM" evidence="3">
    <location>
        <begin position="109"/>
        <end position="152"/>
    </location>
</feature>
<feature type="non-terminal residue" evidence="4">
    <location>
        <position position="1"/>
    </location>
</feature>
<reference evidence="4 5" key="1">
    <citation type="journal article" date="2009" name="Science">
        <title>Green evolution and dynamic adaptations revealed by genomes of the marine picoeukaryotes Micromonas.</title>
        <authorList>
            <person name="Worden A.Z."/>
            <person name="Lee J.H."/>
            <person name="Mock T."/>
            <person name="Rouze P."/>
            <person name="Simmons M.P."/>
            <person name="Aerts A.L."/>
            <person name="Allen A.E."/>
            <person name="Cuvelier M.L."/>
            <person name="Derelle E."/>
            <person name="Everett M.V."/>
            <person name="Foulon E."/>
            <person name="Grimwood J."/>
            <person name="Gundlach H."/>
            <person name="Henrissat B."/>
            <person name="Napoli C."/>
            <person name="McDonald S.M."/>
            <person name="Parker M.S."/>
            <person name="Rombauts S."/>
            <person name="Salamov A."/>
            <person name="Von Dassow P."/>
            <person name="Badger J.H."/>
            <person name="Coutinho P.M."/>
            <person name="Demir E."/>
            <person name="Dubchak I."/>
            <person name="Gentemann C."/>
            <person name="Eikrem W."/>
            <person name="Gready J.E."/>
            <person name="John U."/>
            <person name="Lanier W."/>
            <person name="Lindquist E.A."/>
            <person name="Lucas S."/>
            <person name="Mayer K.F."/>
            <person name="Moreau H."/>
            <person name="Not F."/>
            <person name="Otillar R."/>
            <person name="Panaud O."/>
            <person name="Pangilinan J."/>
            <person name="Paulsen I."/>
            <person name="Piegu B."/>
            <person name="Poliakov A."/>
            <person name="Robbens S."/>
            <person name="Schmutz J."/>
            <person name="Toulza E."/>
            <person name="Wyss T."/>
            <person name="Zelensky A."/>
            <person name="Zhou K."/>
            <person name="Armbrust E.V."/>
            <person name="Bhattacharya D."/>
            <person name="Goodenough U.W."/>
            <person name="Van de Peer Y."/>
            <person name="Grigoriev I.V."/>
        </authorList>
    </citation>
    <scope>NUCLEOTIDE SEQUENCE [LARGE SCALE GENOMIC DNA]</scope>
    <source>
        <strain evidence="5">RCC299 / NOUM17</strain>
    </source>
</reference>
<proteinExistence type="predicted"/>
<dbReference type="Gene3D" id="3.30.70.330">
    <property type="match status" value="1"/>
</dbReference>
<evidence type="ECO:0000256" key="2">
    <source>
        <dbReference type="SAM" id="MobiDB-lite"/>
    </source>
</evidence>
<dbReference type="GO" id="GO:0061632">
    <property type="term" value="F:RNA lariat debranching enzyme activator activity"/>
    <property type="evidence" value="ECO:0007669"/>
    <property type="project" value="TreeGrafter"/>
</dbReference>
<dbReference type="GO" id="GO:0071014">
    <property type="term" value="C:post-mRNA release spliceosomal complex"/>
    <property type="evidence" value="ECO:0007669"/>
    <property type="project" value="TreeGrafter"/>
</dbReference>
<keyword evidence="5" id="KW-1185">Reference proteome</keyword>
<keyword evidence="1" id="KW-0694">RNA-binding</keyword>
<dbReference type="KEGG" id="mis:MICPUN_69006"/>
<name>C1E396_MICCC</name>
<accession>C1E396</accession>
<dbReference type="Pfam" id="PF04677">
    <property type="entry name" value="CwfJ_C_1"/>
    <property type="match status" value="1"/>
</dbReference>
<protein>
    <recommendedName>
        <fullName evidence="3">RRM domain-containing protein</fullName>
    </recommendedName>
</protein>
<evidence type="ECO:0000313" key="5">
    <source>
        <dbReference type="Proteomes" id="UP000002009"/>
    </source>
</evidence>
<feature type="compositionally biased region" description="Polar residues" evidence="2">
    <location>
        <begin position="45"/>
        <end position="60"/>
    </location>
</feature>
<dbReference type="FunCoup" id="C1E396">
    <property type="interactions" value="1966"/>
</dbReference>
<dbReference type="OMA" id="HICLADY"/>
<dbReference type="SUPFAM" id="SSF54197">
    <property type="entry name" value="HIT-like"/>
    <property type="match status" value="1"/>
</dbReference>
<dbReference type="InterPro" id="IPR040194">
    <property type="entry name" value="Cwf19-like"/>
</dbReference>
<dbReference type="InterPro" id="IPR006768">
    <property type="entry name" value="Cwf19-like_C_dom-1"/>
</dbReference>
<feature type="region of interest" description="Disordered" evidence="2">
    <location>
        <begin position="147"/>
        <end position="176"/>
    </location>
</feature>
<dbReference type="RefSeq" id="XP_002501259.1">
    <property type="nucleotide sequence ID" value="XM_002501213.1"/>
</dbReference>
<dbReference type="SUPFAM" id="SSF54928">
    <property type="entry name" value="RNA-binding domain, RBD"/>
    <property type="match status" value="1"/>
</dbReference>
<sequence>GCHYAREPYKNPRGHATRLVALASVGNDRKERWLHALALLPASRQPPSALQQLPPDTTRSPYDVGPGAGANNEGTDGGFAGVRWEEPRAKRARVASQVRTDPLKGDPDKTVFVRNLAFRADEGALAEYFAQCGEIVDLRLGRDVESGRSRGFCHSDEERNADRDRRREEKRSRMPPPPPGGCWFCLSNEKDTHLVASIASESFIAMDKGGVVPDHCQVVPVEHTPSFAALSPSAADEIWRYLGAIRSCLRAGGGGAPRHLALRSKGGNHMHLNCVPVPSDRARKARKIFEQAAKRLGFEWEVVEAPESALDLQTAIASHCGDGEYYAVHLPDGTVLLRKIGRGEPHWMSFGREVLGHLLGCPERTSWQNCMETEEKETERANAFKASFEAFD</sequence>
<dbReference type="PANTHER" id="PTHR12072:SF4">
    <property type="entry name" value="CWF19-LIKE PROTEIN 1"/>
    <property type="match status" value="1"/>
</dbReference>
<dbReference type="InterPro" id="IPR035979">
    <property type="entry name" value="RBD_domain_sf"/>
</dbReference>
<dbReference type="InterPro" id="IPR000504">
    <property type="entry name" value="RRM_dom"/>
</dbReference>
<feature type="compositionally biased region" description="Basic and acidic residues" evidence="2">
    <location>
        <begin position="147"/>
        <end position="172"/>
    </location>
</feature>
<dbReference type="GO" id="GO:0000398">
    <property type="term" value="P:mRNA splicing, via spliceosome"/>
    <property type="evidence" value="ECO:0007669"/>
    <property type="project" value="TreeGrafter"/>
</dbReference>
<dbReference type="InterPro" id="IPR006767">
    <property type="entry name" value="Cwf19-like_C_dom-2"/>
</dbReference>
<dbReference type="Pfam" id="PF00076">
    <property type="entry name" value="RRM_1"/>
    <property type="match status" value="1"/>
</dbReference>
<dbReference type="eggNOG" id="KOG2476">
    <property type="taxonomic scope" value="Eukaryota"/>
</dbReference>
<evidence type="ECO:0000259" key="3">
    <source>
        <dbReference type="PROSITE" id="PS50102"/>
    </source>
</evidence>
<feature type="region of interest" description="Disordered" evidence="2">
    <location>
        <begin position="45"/>
        <end position="81"/>
    </location>
</feature>
<evidence type="ECO:0000256" key="1">
    <source>
        <dbReference type="PROSITE-ProRule" id="PRU00176"/>
    </source>
</evidence>
<dbReference type="STRING" id="296587.C1E396"/>
<dbReference type="GeneID" id="8242922"/>
<dbReference type="Pfam" id="PF04676">
    <property type="entry name" value="CwfJ_C_2"/>
    <property type="match status" value="1"/>
</dbReference>
<dbReference type="PROSITE" id="PS50102">
    <property type="entry name" value="RRM"/>
    <property type="match status" value="1"/>
</dbReference>
<dbReference type="PANTHER" id="PTHR12072">
    <property type="entry name" value="CWF19, CELL CYCLE CONTROL PROTEIN"/>
    <property type="match status" value="1"/>
</dbReference>
<dbReference type="OrthoDB" id="444325at2759"/>
<dbReference type="InterPro" id="IPR036265">
    <property type="entry name" value="HIT-like_sf"/>
</dbReference>
<gene>
    <name evidence="4" type="ORF">MICPUN_69006</name>
</gene>
<feature type="non-terminal residue" evidence="4">
    <location>
        <position position="392"/>
    </location>
</feature>
<dbReference type="EMBL" id="CP001325">
    <property type="protein sequence ID" value="ACO62517.1"/>
    <property type="molecule type" value="Genomic_DNA"/>
</dbReference>
<dbReference type="Gene3D" id="3.30.428.10">
    <property type="entry name" value="HIT-like"/>
    <property type="match status" value="1"/>
</dbReference>
<dbReference type="InParanoid" id="C1E396"/>